<organism evidence="1 2">
    <name type="scientific">Purpureocillium lilacinum</name>
    <name type="common">Paecilomyces lilacinus</name>
    <dbReference type="NCBI Taxonomy" id="33203"/>
    <lineage>
        <taxon>Eukaryota</taxon>
        <taxon>Fungi</taxon>
        <taxon>Dikarya</taxon>
        <taxon>Ascomycota</taxon>
        <taxon>Pezizomycotina</taxon>
        <taxon>Sordariomycetes</taxon>
        <taxon>Hypocreomycetidae</taxon>
        <taxon>Hypocreales</taxon>
        <taxon>Ophiocordycipitaceae</taxon>
        <taxon>Purpureocillium</taxon>
    </lineage>
</organism>
<name>A0ACC4D6Y5_PURLI</name>
<protein>
    <submittedName>
        <fullName evidence="1">Uncharacterized protein</fullName>
    </submittedName>
</protein>
<evidence type="ECO:0000313" key="1">
    <source>
        <dbReference type="EMBL" id="KAL3951838.1"/>
    </source>
</evidence>
<sequence length="164" mass="18055">MTSQAALNPDERPDDTVEPATLVLQGQSILEGKSTAYHMDQGVTSPQKSSIAFERIPPVAQPQHIYYLVHPPHAHYRTDKPAYYTTAPSLPLLQRQSFDGVLSPGRTASHDPLFADAAAEQPVFRARAGRWMAGGGRYTWTDEHGQTVAEETTGREGQGKAAWW</sequence>
<reference evidence="1" key="1">
    <citation type="submission" date="2024-12" db="EMBL/GenBank/DDBJ databases">
        <title>Comparative genomics and development of molecular markers within Purpureocillium lilacinum and among Purpureocillium species.</title>
        <authorList>
            <person name="Yeh Z.-Y."/>
            <person name="Ni N.-T."/>
            <person name="Lo P.-H."/>
            <person name="Mushyakhwo K."/>
            <person name="Lin C.-F."/>
            <person name="Nai Y.-S."/>
        </authorList>
    </citation>
    <scope>NUCLEOTIDE SEQUENCE</scope>
    <source>
        <strain evidence="1">NCHU-NPUST-175</strain>
    </source>
</reference>
<accession>A0ACC4D6Y5</accession>
<proteinExistence type="predicted"/>
<keyword evidence="2" id="KW-1185">Reference proteome</keyword>
<dbReference type="EMBL" id="JBGNUJ010000013">
    <property type="protein sequence ID" value="KAL3951838.1"/>
    <property type="molecule type" value="Genomic_DNA"/>
</dbReference>
<dbReference type="Proteomes" id="UP001638806">
    <property type="component" value="Unassembled WGS sequence"/>
</dbReference>
<gene>
    <name evidence="1" type="ORF">ACCO45_013555</name>
</gene>
<evidence type="ECO:0000313" key="2">
    <source>
        <dbReference type="Proteomes" id="UP001638806"/>
    </source>
</evidence>
<comment type="caution">
    <text evidence="1">The sequence shown here is derived from an EMBL/GenBank/DDBJ whole genome shotgun (WGS) entry which is preliminary data.</text>
</comment>